<keyword evidence="23" id="KW-1185">Reference proteome</keyword>
<dbReference type="SUPFAM" id="SSF55874">
    <property type="entry name" value="ATPase domain of HSP90 chaperone/DNA topoisomerase II/histidine kinase"/>
    <property type="match status" value="1"/>
</dbReference>
<name>A0A511UT82_9GAMM</name>
<dbReference type="Pfam" id="PF00512">
    <property type="entry name" value="HisKA"/>
    <property type="match status" value="1"/>
</dbReference>
<feature type="modified residue" description="4-aspartylphosphate" evidence="17">
    <location>
        <position position="525"/>
    </location>
</feature>
<proteinExistence type="predicted"/>
<dbReference type="InterPro" id="IPR036890">
    <property type="entry name" value="HATPase_C_sf"/>
</dbReference>
<feature type="domain" description="PAS" evidence="20">
    <location>
        <begin position="66"/>
        <end position="142"/>
    </location>
</feature>
<dbReference type="SMART" id="SM00387">
    <property type="entry name" value="HATPase_c"/>
    <property type="match status" value="1"/>
</dbReference>
<dbReference type="InterPro" id="IPR035965">
    <property type="entry name" value="PAS-like_dom_sf"/>
</dbReference>
<evidence type="ECO:0000256" key="4">
    <source>
        <dbReference type="ARBA" id="ARBA00022475"/>
    </source>
</evidence>
<evidence type="ECO:0000256" key="9">
    <source>
        <dbReference type="ARBA" id="ARBA00022741"/>
    </source>
</evidence>
<keyword evidence="6 17" id="KW-0597">Phosphoprotein</keyword>
<dbReference type="FunFam" id="3.30.565.10:FF:000010">
    <property type="entry name" value="Sensor histidine kinase RcsC"/>
    <property type="match status" value="1"/>
</dbReference>
<dbReference type="OrthoDB" id="9810730at2"/>
<dbReference type="Proteomes" id="UP000321303">
    <property type="component" value="Unassembled WGS sequence"/>
</dbReference>
<evidence type="ECO:0000256" key="14">
    <source>
        <dbReference type="ARBA" id="ARBA00023136"/>
    </source>
</evidence>
<evidence type="ECO:0000256" key="6">
    <source>
        <dbReference type="ARBA" id="ARBA00022553"/>
    </source>
</evidence>
<reference evidence="22 23" key="1">
    <citation type="submission" date="2019-07" db="EMBL/GenBank/DDBJ databases">
        <title>Whole genome shotgun sequence of Halomonas variabilis NBRC 102410.</title>
        <authorList>
            <person name="Hosoyama A."/>
            <person name="Uohara A."/>
            <person name="Ohji S."/>
            <person name="Ichikawa N."/>
        </authorList>
    </citation>
    <scope>NUCLEOTIDE SEQUENCE [LARGE SCALE GENOMIC DNA]</scope>
    <source>
        <strain evidence="22 23">NBRC 102410</strain>
    </source>
</reference>
<evidence type="ECO:0000313" key="23">
    <source>
        <dbReference type="Proteomes" id="UP000321303"/>
    </source>
</evidence>
<dbReference type="GO" id="GO:0005524">
    <property type="term" value="F:ATP binding"/>
    <property type="evidence" value="ECO:0007669"/>
    <property type="project" value="UniProtKB-KW"/>
</dbReference>
<organism evidence="22 23">
    <name type="scientific">Halovibrio variabilis</name>
    <dbReference type="NCBI Taxonomy" id="31910"/>
    <lineage>
        <taxon>Bacteria</taxon>
        <taxon>Pseudomonadati</taxon>
        <taxon>Pseudomonadota</taxon>
        <taxon>Gammaproteobacteria</taxon>
        <taxon>Oceanospirillales</taxon>
        <taxon>Halomonadaceae</taxon>
        <taxon>Halovibrio</taxon>
    </lineage>
</organism>
<protein>
    <recommendedName>
        <fullName evidence="3">histidine kinase</fullName>
        <ecNumber evidence="3">2.7.13.3</ecNumber>
    </recommendedName>
</protein>
<evidence type="ECO:0000256" key="15">
    <source>
        <dbReference type="ARBA" id="ARBA00023306"/>
    </source>
</evidence>
<dbReference type="Gene3D" id="3.30.450.20">
    <property type="entry name" value="PAS domain"/>
    <property type="match status" value="1"/>
</dbReference>
<dbReference type="GO" id="GO:0009927">
    <property type="term" value="F:histidine phosphotransfer kinase activity"/>
    <property type="evidence" value="ECO:0007669"/>
    <property type="project" value="TreeGrafter"/>
</dbReference>
<keyword evidence="9" id="KW-0547">Nucleotide-binding</keyword>
<evidence type="ECO:0000256" key="16">
    <source>
        <dbReference type="PROSITE-ProRule" id="PRU00110"/>
    </source>
</evidence>
<dbReference type="PANTHER" id="PTHR43047">
    <property type="entry name" value="TWO-COMPONENT HISTIDINE PROTEIN KINASE"/>
    <property type="match status" value="1"/>
</dbReference>
<dbReference type="CDD" id="cd00088">
    <property type="entry name" value="HPT"/>
    <property type="match status" value="1"/>
</dbReference>
<evidence type="ECO:0000256" key="17">
    <source>
        <dbReference type="PROSITE-ProRule" id="PRU00169"/>
    </source>
</evidence>
<dbReference type="Gene3D" id="3.40.50.2300">
    <property type="match status" value="1"/>
</dbReference>
<evidence type="ECO:0000256" key="1">
    <source>
        <dbReference type="ARBA" id="ARBA00000085"/>
    </source>
</evidence>
<dbReference type="InterPro" id="IPR005467">
    <property type="entry name" value="His_kinase_dom"/>
</dbReference>
<evidence type="ECO:0000256" key="12">
    <source>
        <dbReference type="ARBA" id="ARBA00022989"/>
    </source>
</evidence>
<dbReference type="SMART" id="SM00388">
    <property type="entry name" value="HisKA"/>
    <property type="match status" value="1"/>
</dbReference>
<dbReference type="InterPro" id="IPR008207">
    <property type="entry name" value="Sig_transdc_His_kin_Hpt_dom"/>
</dbReference>
<dbReference type="SUPFAM" id="SSF55785">
    <property type="entry name" value="PYP-like sensor domain (PAS domain)"/>
    <property type="match status" value="1"/>
</dbReference>
<keyword evidence="14" id="KW-0472">Membrane</keyword>
<dbReference type="SUPFAM" id="SSF47384">
    <property type="entry name" value="Homodimeric domain of signal transducing histidine kinase"/>
    <property type="match status" value="1"/>
</dbReference>
<evidence type="ECO:0000256" key="2">
    <source>
        <dbReference type="ARBA" id="ARBA00004429"/>
    </source>
</evidence>
<keyword evidence="5" id="KW-0997">Cell inner membrane</keyword>
<dbReference type="CDD" id="cd00130">
    <property type="entry name" value="PAS"/>
    <property type="match status" value="1"/>
</dbReference>
<dbReference type="InterPro" id="IPR013656">
    <property type="entry name" value="PAS_4"/>
</dbReference>
<dbReference type="InterPro" id="IPR001789">
    <property type="entry name" value="Sig_transdc_resp-reg_receiver"/>
</dbReference>
<dbReference type="PROSITE" id="PS50110">
    <property type="entry name" value="RESPONSE_REGULATORY"/>
    <property type="match status" value="1"/>
</dbReference>
<dbReference type="Gene3D" id="1.10.287.130">
    <property type="match status" value="1"/>
</dbReference>
<gene>
    <name evidence="22" type="ORF">HVA01_20280</name>
</gene>
<dbReference type="Gene3D" id="1.20.120.160">
    <property type="entry name" value="HPT domain"/>
    <property type="match status" value="1"/>
</dbReference>
<keyword evidence="7" id="KW-0808">Transferase</keyword>
<dbReference type="InterPro" id="IPR036641">
    <property type="entry name" value="HPT_dom_sf"/>
</dbReference>
<dbReference type="InterPro" id="IPR036097">
    <property type="entry name" value="HisK_dim/P_sf"/>
</dbReference>
<dbReference type="Gene3D" id="3.30.565.10">
    <property type="entry name" value="Histidine kinase-like ATPase, C-terminal domain"/>
    <property type="match status" value="1"/>
</dbReference>
<feature type="domain" description="Histidine kinase" evidence="18">
    <location>
        <begin position="215"/>
        <end position="437"/>
    </location>
</feature>
<evidence type="ECO:0000259" key="21">
    <source>
        <dbReference type="PROSITE" id="PS50894"/>
    </source>
</evidence>
<evidence type="ECO:0000256" key="8">
    <source>
        <dbReference type="ARBA" id="ARBA00022692"/>
    </source>
</evidence>
<dbReference type="PROSITE" id="PS50894">
    <property type="entry name" value="HPT"/>
    <property type="match status" value="1"/>
</dbReference>
<feature type="domain" description="HPt" evidence="21">
    <location>
        <begin position="611"/>
        <end position="705"/>
    </location>
</feature>
<dbReference type="CDD" id="cd16922">
    <property type="entry name" value="HATPase_EvgS-ArcB-TorS-like"/>
    <property type="match status" value="1"/>
</dbReference>
<dbReference type="PRINTS" id="PR00344">
    <property type="entry name" value="BCTRLSENSOR"/>
</dbReference>
<evidence type="ECO:0000256" key="13">
    <source>
        <dbReference type="ARBA" id="ARBA00023012"/>
    </source>
</evidence>
<dbReference type="EMBL" id="BJXV01000010">
    <property type="protein sequence ID" value="GEN28382.1"/>
    <property type="molecule type" value="Genomic_DNA"/>
</dbReference>
<keyword evidence="10" id="KW-0418">Kinase</keyword>
<dbReference type="Pfam" id="PF01627">
    <property type="entry name" value="Hpt"/>
    <property type="match status" value="1"/>
</dbReference>
<comment type="subcellular location">
    <subcellularLocation>
        <location evidence="2">Cell inner membrane</location>
        <topology evidence="2">Multi-pass membrane protein</topology>
    </subcellularLocation>
</comment>
<dbReference type="InterPro" id="IPR004358">
    <property type="entry name" value="Sig_transdc_His_kin-like_C"/>
</dbReference>
<dbReference type="CDD" id="cd17546">
    <property type="entry name" value="REC_hyHK_CKI1_RcsC-like"/>
    <property type="match status" value="1"/>
</dbReference>
<keyword evidence="8" id="KW-0812">Transmembrane</keyword>
<evidence type="ECO:0000313" key="22">
    <source>
        <dbReference type="EMBL" id="GEN28382.1"/>
    </source>
</evidence>
<evidence type="ECO:0000259" key="20">
    <source>
        <dbReference type="PROSITE" id="PS50112"/>
    </source>
</evidence>
<evidence type="ECO:0000256" key="5">
    <source>
        <dbReference type="ARBA" id="ARBA00022519"/>
    </source>
</evidence>
<comment type="catalytic activity">
    <reaction evidence="1">
        <text>ATP + protein L-histidine = ADP + protein N-phospho-L-histidine.</text>
        <dbReference type="EC" id="2.7.13.3"/>
    </reaction>
</comment>
<dbReference type="SUPFAM" id="SSF52172">
    <property type="entry name" value="CheY-like"/>
    <property type="match status" value="1"/>
</dbReference>
<dbReference type="InterPro" id="IPR011006">
    <property type="entry name" value="CheY-like_superfamily"/>
</dbReference>
<dbReference type="NCBIfam" id="TIGR00229">
    <property type="entry name" value="sensory_box"/>
    <property type="match status" value="1"/>
</dbReference>
<evidence type="ECO:0000256" key="3">
    <source>
        <dbReference type="ARBA" id="ARBA00012438"/>
    </source>
</evidence>
<dbReference type="InterPro" id="IPR000014">
    <property type="entry name" value="PAS"/>
</dbReference>
<keyword evidence="13" id="KW-0902">Two-component regulatory system</keyword>
<evidence type="ECO:0000256" key="7">
    <source>
        <dbReference type="ARBA" id="ARBA00022679"/>
    </source>
</evidence>
<dbReference type="PANTHER" id="PTHR43047:SF72">
    <property type="entry name" value="OSMOSENSING HISTIDINE PROTEIN KINASE SLN1"/>
    <property type="match status" value="1"/>
</dbReference>
<evidence type="ECO:0000256" key="10">
    <source>
        <dbReference type="ARBA" id="ARBA00022777"/>
    </source>
</evidence>
<dbReference type="PROSITE" id="PS50112">
    <property type="entry name" value="PAS"/>
    <property type="match status" value="1"/>
</dbReference>
<keyword evidence="12" id="KW-1133">Transmembrane helix</keyword>
<dbReference type="SUPFAM" id="SSF47226">
    <property type="entry name" value="Histidine-containing phosphotransfer domain, HPT domain"/>
    <property type="match status" value="1"/>
</dbReference>
<dbReference type="InterPro" id="IPR003594">
    <property type="entry name" value="HATPase_dom"/>
</dbReference>
<dbReference type="AlphaFoldDB" id="A0A511UT82"/>
<dbReference type="PROSITE" id="PS50109">
    <property type="entry name" value="HIS_KIN"/>
    <property type="match status" value="1"/>
</dbReference>
<dbReference type="SMART" id="SM00091">
    <property type="entry name" value="PAS"/>
    <property type="match status" value="1"/>
</dbReference>
<dbReference type="GO" id="GO:0000155">
    <property type="term" value="F:phosphorelay sensor kinase activity"/>
    <property type="evidence" value="ECO:0007669"/>
    <property type="project" value="InterPro"/>
</dbReference>
<dbReference type="GO" id="GO:0005886">
    <property type="term" value="C:plasma membrane"/>
    <property type="evidence" value="ECO:0007669"/>
    <property type="project" value="UniProtKB-SubCell"/>
</dbReference>
<evidence type="ECO:0000256" key="11">
    <source>
        <dbReference type="ARBA" id="ARBA00022840"/>
    </source>
</evidence>
<feature type="modified residue" description="Phosphohistidine" evidence="16">
    <location>
        <position position="650"/>
    </location>
</feature>
<dbReference type="SMART" id="SM00448">
    <property type="entry name" value="REC"/>
    <property type="match status" value="1"/>
</dbReference>
<dbReference type="Pfam" id="PF00072">
    <property type="entry name" value="Response_reg"/>
    <property type="match status" value="1"/>
</dbReference>
<accession>A0A511UT82</accession>
<dbReference type="Pfam" id="PF02518">
    <property type="entry name" value="HATPase_c"/>
    <property type="match status" value="1"/>
</dbReference>
<evidence type="ECO:0000259" key="18">
    <source>
        <dbReference type="PROSITE" id="PS50109"/>
    </source>
</evidence>
<feature type="domain" description="Response regulatory" evidence="19">
    <location>
        <begin position="471"/>
        <end position="590"/>
    </location>
</feature>
<evidence type="ECO:0000259" key="19">
    <source>
        <dbReference type="PROSITE" id="PS50110"/>
    </source>
</evidence>
<keyword evidence="11" id="KW-0067">ATP-binding</keyword>
<dbReference type="CDD" id="cd00082">
    <property type="entry name" value="HisKA"/>
    <property type="match status" value="1"/>
</dbReference>
<keyword evidence="15" id="KW-0131">Cell cycle</keyword>
<dbReference type="FunFam" id="1.10.287.130:FF:000038">
    <property type="entry name" value="Sensory transduction histidine kinase"/>
    <property type="match status" value="1"/>
</dbReference>
<dbReference type="Pfam" id="PF08448">
    <property type="entry name" value="PAS_4"/>
    <property type="match status" value="1"/>
</dbReference>
<keyword evidence="4" id="KW-1003">Cell membrane</keyword>
<comment type="caution">
    <text evidence="22">The sequence shown here is derived from an EMBL/GenBank/DDBJ whole genome shotgun (WGS) entry which is preliminary data.</text>
</comment>
<dbReference type="RefSeq" id="WP_146875284.1">
    <property type="nucleotide sequence ID" value="NZ_BJXV01000010.1"/>
</dbReference>
<sequence>MTSDARIAEMQRRLQRWLSKGPIGTESEAYGSLEGLDDDIQALEAEMRTLFPGRESTRDVFEALRDQSMFRTVLESVVEGVVVADMEGRLLVFNSAARALLGSGPTEGDAENWSDEYGFFYPDGITPCPSSQLPLSRAMQGEPVDGEELVVRTPGRANVHILATARPLLDTDDKQMGGVVVFHDITASKALEQEQLHARMAAEDASQAKSEFLANMSHEIRTPLTAVLGFADLLMDGQLGESDRLNYIQAVRRNGEHLLALINDVLDISKIQANKMHVEQLTCSLHQLVHETASIMQVRALEKGLRFEVEYETPIPVHIRSDAMRVRQVLLNLLSNAIKFTRQGRVKLTARCVDPGTEASRVELAVSDTGIGLSEEDISNLFQPFHQASPSTTREYGGTGLGLAICRSLAEALGGEIRASSTAGEGSTFTFVLYHSIDENTEMVAEHGLASGELQMETPAAAMPAQMLAGRILLAEDGHDNQLLISTILQKHGLEVDIAENGQIAVDEGMKALENGKPYDLILMDMQMPKLDGYGATARLRSKGYSGPIVALTAHAMSGERERCIKAGCDDYLTKPIARAVLLAAVALHLNQGQGDHDGPAEDRLYSAYADDPDMDELVAGFVERLPQQLTDLRLAADEGDSAQLKRLAHQLKGAAGGYGFMPVSEQADAVEAAAGDGQTSEIQAAVARLEHLCERVSHKPLNGG</sequence>
<dbReference type="InterPro" id="IPR003661">
    <property type="entry name" value="HisK_dim/P_dom"/>
</dbReference>
<dbReference type="EC" id="2.7.13.3" evidence="3"/>